<name>D2UYT4_NAEGR</name>
<dbReference type="VEuPathDB" id="AmoebaDB:NAEGRDRAFT_28981"/>
<dbReference type="SMART" id="SM00382">
    <property type="entry name" value="AAA"/>
    <property type="match status" value="1"/>
</dbReference>
<dbReference type="InterPro" id="IPR017871">
    <property type="entry name" value="ABC_transporter-like_CS"/>
</dbReference>
<dbReference type="GO" id="GO:0005524">
    <property type="term" value="F:ATP binding"/>
    <property type="evidence" value="ECO:0007669"/>
    <property type="project" value="UniProtKB-KW"/>
</dbReference>
<dbReference type="InterPro" id="IPR003439">
    <property type="entry name" value="ABC_transporter-like_ATP-bd"/>
</dbReference>
<evidence type="ECO:0000256" key="6">
    <source>
        <dbReference type="ARBA" id="ARBA00022989"/>
    </source>
</evidence>
<dbReference type="InterPro" id="IPR027417">
    <property type="entry name" value="P-loop_NTPase"/>
</dbReference>
<keyword evidence="6" id="KW-1133">Transmembrane helix</keyword>
<evidence type="ECO:0000313" key="9">
    <source>
        <dbReference type="EMBL" id="EFC50537.1"/>
    </source>
</evidence>
<dbReference type="CDD" id="cd03213">
    <property type="entry name" value="ABCG_EPDR"/>
    <property type="match status" value="1"/>
</dbReference>
<proteinExistence type="predicted"/>
<organism evidence="10">
    <name type="scientific">Naegleria gruberi</name>
    <name type="common">Amoeba</name>
    <dbReference type="NCBI Taxonomy" id="5762"/>
    <lineage>
        <taxon>Eukaryota</taxon>
        <taxon>Discoba</taxon>
        <taxon>Heterolobosea</taxon>
        <taxon>Tetramitia</taxon>
        <taxon>Eutetramitia</taxon>
        <taxon>Vahlkampfiidae</taxon>
        <taxon>Naegleria</taxon>
    </lineage>
</organism>
<dbReference type="Pfam" id="PF19055">
    <property type="entry name" value="ABC2_membrane_7"/>
    <property type="match status" value="1"/>
</dbReference>
<dbReference type="InterPro" id="IPR043926">
    <property type="entry name" value="ABCG_dom"/>
</dbReference>
<sequence>MEPGDKKPAGVSIVFDKLCYHVNGKSILNDVTGVIPPSRLTAIMGPSGCGKTTLLSILAGRVYEGSINGTIKINNTIDSFANLKKITGFVPQNDIMHPNLTVKETIHFAAKTKLDFRLAAKQVTSIISNVIETLGLGHIKHSIIGDEKQRGISGGQKKRVNIGIELAADPKVLFLDEPTSGLDSVSSKEVMFALNRIATEQNVTVAAVIHQPRTEIFEMFHNVILLETGGRLVYNGPSANALPYFEKLGYKADAKVNPADFILDVTSGQVHNDNKYIASSLSQVWEKHS</sequence>
<dbReference type="EMBL" id="GG738845">
    <property type="protein sequence ID" value="EFC50537.1"/>
    <property type="molecule type" value="Genomic_DNA"/>
</dbReference>
<dbReference type="Gene3D" id="3.40.50.300">
    <property type="entry name" value="P-loop containing nucleotide triphosphate hydrolases"/>
    <property type="match status" value="1"/>
</dbReference>
<dbReference type="Pfam" id="PF00005">
    <property type="entry name" value="ABC_tran"/>
    <property type="match status" value="1"/>
</dbReference>
<keyword evidence="2" id="KW-0813">Transport</keyword>
<protein>
    <submittedName>
        <fullName evidence="9">Predicted protein</fullName>
    </submittedName>
</protein>
<dbReference type="GO" id="GO:0016020">
    <property type="term" value="C:membrane"/>
    <property type="evidence" value="ECO:0007669"/>
    <property type="project" value="UniProtKB-SubCell"/>
</dbReference>
<evidence type="ECO:0000256" key="1">
    <source>
        <dbReference type="ARBA" id="ARBA00004141"/>
    </source>
</evidence>
<dbReference type="OrthoDB" id="1720926at2759"/>
<evidence type="ECO:0000256" key="7">
    <source>
        <dbReference type="ARBA" id="ARBA00023136"/>
    </source>
</evidence>
<dbReference type="InParanoid" id="D2UYT4"/>
<dbReference type="FunFam" id="3.40.50.300:FF:000367">
    <property type="entry name" value="ABC transporter G family member 24"/>
    <property type="match status" value="1"/>
</dbReference>
<evidence type="ECO:0000256" key="4">
    <source>
        <dbReference type="ARBA" id="ARBA00022741"/>
    </source>
</evidence>
<dbReference type="PROSITE" id="PS00211">
    <property type="entry name" value="ABC_TRANSPORTER_1"/>
    <property type="match status" value="1"/>
</dbReference>
<dbReference type="Proteomes" id="UP000006671">
    <property type="component" value="Unassembled WGS sequence"/>
</dbReference>
<feature type="non-terminal residue" evidence="9">
    <location>
        <position position="289"/>
    </location>
</feature>
<evidence type="ECO:0000256" key="2">
    <source>
        <dbReference type="ARBA" id="ARBA00022448"/>
    </source>
</evidence>
<dbReference type="InterPro" id="IPR003593">
    <property type="entry name" value="AAA+_ATPase"/>
</dbReference>
<dbReference type="PROSITE" id="PS50893">
    <property type="entry name" value="ABC_TRANSPORTER_2"/>
    <property type="match status" value="1"/>
</dbReference>
<dbReference type="KEGG" id="ngr:NAEGRDRAFT_28981"/>
<feature type="domain" description="ABC transporter" evidence="8">
    <location>
        <begin position="13"/>
        <end position="254"/>
    </location>
</feature>
<keyword evidence="3" id="KW-0812">Transmembrane</keyword>
<dbReference type="GO" id="GO:0140359">
    <property type="term" value="F:ABC-type transporter activity"/>
    <property type="evidence" value="ECO:0007669"/>
    <property type="project" value="InterPro"/>
</dbReference>
<evidence type="ECO:0000259" key="8">
    <source>
        <dbReference type="PROSITE" id="PS50893"/>
    </source>
</evidence>
<evidence type="ECO:0000256" key="3">
    <source>
        <dbReference type="ARBA" id="ARBA00022692"/>
    </source>
</evidence>
<keyword evidence="5" id="KW-0067">ATP-binding</keyword>
<keyword evidence="4" id="KW-0547">Nucleotide-binding</keyword>
<dbReference type="GeneID" id="8863653"/>
<keyword evidence="10" id="KW-1185">Reference proteome</keyword>
<dbReference type="PANTHER" id="PTHR48041:SF91">
    <property type="entry name" value="ABC TRANSPORTER G FAMILY MEMBER 28"/>
    <property type="match status" value="1"/>
</dbReference>
<comment type="subcellular location">
    <subcellularLocation>
        <location evidence="1">Membrane</location>
        <topology evidence="1">Multi-pass membrane protein</topology>
    </subcellularLocation>
</comment>
<keyword evidence="7" id="KW-0472">Membrane</keyword>
<dbReference type="InterPro" id="IPR050352">
    <property type="entry name" value="ABCG_transporters"/>
</dbReference>
<dbReference type="RefSeq" id="XP_002683281.1">
    <property type="nucleotide sequence ID" value="XM_002683235.1"/>
</dbReference>
<dbReference type="SUPFAM" id="SSF52540">
    <property type="entry name" value="P-loop containing nucleoside triphosphate hydrolases"/>
    <property type="match status" value="1"/>
</dbReference>
<evidence type="ECO:0000256" key="5">
    <source>
        <dbReference type="ARBA" id="ARBA00022840"/>
    </source>
</evidence>
<dbReference type="AlphaFoldDB" id="D2UYT4"/>
<accession>D2UYT4</accession>
<reference evidence="9 10" key="1">
    <citation type="journal article" date="2010" name="Cell">
        <title>The genome of Naegleria gruberi illuminates early eukaryotic versatility.</title>
        <authorList>
            <person name="Fritz-Laylin L.K."/>
            <person name="Prochnik S.E."/>
            <person name="Ginger M.L."/>
            <person name="Dacks J.B."/>
            <person name="Carpenter M.L."/>
            <person name="Field M.C."/>
            <person name="Kuo A."/>
            <person name="Paredez A."/>
            <person name="Chapman J."/>
            <person name="Pham J."/>
            <person name="Shu S."/>
            <person name="Neupane R."/>
            <person name="Cipriano M."/>
            <person name="Mancuso J."/>
            <person name="Tu H."/>
            <person name="Salamov A."/>
            <person name="Lindquist E."/>
            <person name="Shapiro H."/>
            <person name="Lucas S."/>
            <person name="Grigoriev I.V."/>
            <person name="Cande W.Z."/>
            <person name="Fulton C."/>
            <person name="Rokhsar D.S."/>
            <person name="Dawson S.C."/>
        </authorList>
    </citation>
    <scope>NUCLEOTIDE SEQUENCE [LARGE SCALE GENOMIC DNA]</scope>
    <source>
        <strain evidence="9 10">NEG-M</strain>
    </source>
</reference>
<gene>
    <name evidence="9" type="ORF">NAEGRDRAFT_28981</name>
</gene>
<dbReference type="OMA" id="GRDTMAY"/>
<dbReference type="GO" id="GO:0016887">
    <property type="term" value="F:ATP hydrolysis activity"/>
    <property type="evidence" value="ECO:0007669"/>
    <property type="project" value="InterPro"/>
</dbReference>
<dbReference type="eggNOG" id="KOG0061">
    <property type="taxonomic scope" value="Eukaryota"/>
</dbReference>
<evidence type="ECO:0000313" key="10">
    <source>
        <dbReference type="Proteomes" id="UP000006671"/>
    </source>
</evidence>
<dbReference type="PANTHER" id="PTHR48041">
    <property type="entry name" value="ABC TRANSPORTER G FAMILY MEMBER 28"/>
    <property type="match status" value="1"/>
</dbReference>
<dbReference type="FunCoup" id="D2UYT4">
    <property type="interactions" value="67"/>
</dbReference>